<organism evidence="2 3">
    <name type="scientific">Streptomyces parvus</name>
    <dbReference type="NCBI Taxonomy" id="66428"/>
    <lineage>
        <taxon>Bacteria</taxon>
        <taxon>Bacillati</taxon>
        <taxon>Actinomycetota</taxon>
        <taxon>Actinomycetes</taxon>
        <taxon>Kitasatosporales</taxon>
        <taxon>Streptomycetaceae</taxon>
        <taxon>Streptomyces</taxon>
    </lineage>
</organism>
<protein>
    <submittedName>
        <fullName evidence="2">Uncharacterized protein</fullName>
    </submittedName>
</protein>
<sequence length="213" mass="22776">AEREAAAAALHGMIEALVGELRAVGAVPFAGEDAARPDPYASPTLHRAVHDVPHVIERRNIAPAVVSAVRSDAHDRSPVTAARRREQRAERALRQAERMIEAVDWERVDEQNHILLASLRTDQRIAVLWLTEHELLVLGQGNAGYAALAGLAGVPEAGVLAASLQRGPTNGLLRRTATAHVFGLPPEEHAAVGAALLAYGVRSGFSARSRWDG</sequence>
<evidence type="ECO:0000256" key="1">
    <source>
        <dbReference type="SAM" id="Coils"/>
    </source>
</evidence>
<dbReference type="RefSeq" id="WP_164204689.1">
    <property type="nucleotide sequence ID" value="NZ_JAAGMP010000966.1"/>
</dbReference>
<accession>A0A7K3S035</accession>
<feature type="non-terminal residue" evidence="2">
    <location>
        <position position="1"/>
    </location>
</feature>
<evidence type="ECO:0000313" key="2">
    <source>
        <dbReference type="EMBL" id="NEC20848.1"/>
    </source>
</evidence>
<gene>
    <name evidence="2" type="ORF">G3I50_21765</name>
</gene>
<keyword evidence="1" id="KW-0175">Coiled coil</keyword>
<comment type="caution">
    <text evidence="2">The sequence shown here is derived from an EMBL/GenBank/DDBJ whole genome shotgun (WGS) entry which is preliminary data.</text>
</comment>
<dbReference type="Proteomes" id="UP000469670">
    <property type="component" value="Unassembled WGS sequence"/>
</dbReference>
<dbReference type="EMBL" id="JAAGMP010000966">
    <property type="protein sequence ID" value="NEC20848.1"/>
    <property type="molecule type" value="Genomic_DNA"/>
</dbReference>
<feature type="coiled-coil region" evidence="1">
    <location>
        <begin position="79"/>
        <end position="106"/>
    </location>
</feature>
<reference evidence="2 3" key="1">
    <citation type="submission" date="2020-01" db="EMBL/GenBank/DDBJ databases">
        <title>Insect and environment-associated Actinomycetes.</title>
        <authorList>
            <person name="Currrie C."/>
            <person name="Chevrette M."/>
            <person name="Carlson C."/>
            <person name="Stubbendieck R."/>
            <person name="Wendt-Pienkowski E."/>
        </authorList>
    </citation>
    <scope>NUCLEOTIDE SEQUENCE [LARGE SCALE GENOMIC DNA]</scope>
    <source>
        <strain evidence="2 3">SID7590</strain>
    </source>
</reference>
<dbReference type="AlphaFoldDB" id="A0A7K3S035"/>
<proteinExistence type="predicted"/>
<evidence type="ECO:0000313" key="3">
    <source>
        <dbReference type="Proteomes" id="UP000469670"/>
    </source>
</evidence>
<name>A0A7K3S035_9ACTN</name>